<name>A0AA37V4U9_9BACT</name>
<evidence type="ECO:0000313" key="2">
    <source>
        <dbReference type="EMBL" id="GLC28392.1"/>
    </source>
</evidence>
<protein>
    <submittedName>
        <fullName evidence="2">Uncharacterized protein</fullName>
    </submittedName>
</protein>
<dbReference type="Proteomes" id="UP001161325">
    <property type="component" value="Unassembled WGS sequence"/>
</dbReference>
<evidence type="ECO:0000313" key="3">
    <source>
        <dbReference type="Proteomes" id="UP001161325"/>
    </source>
</evidence>
<feature type="chain" id="PRO_5041254844" evidence="1">
    <location>
        <begin position="23"/>
        <end position="329"/>
    </location>
</feature>
<keyword evidence="1" id="KW-0732">Signal</keyword>
<keyword evidence="3" id="KW-1185">Reference proteome</keyword>
<dbReference type="EMBL" id="BRXS01000009">
    <property type="protein sequence ID" value="GLC28392.1"/>
    <property type="molecule type" value="Genomic_DNA"/>
</dbReference>
<reference evidence="2" key="1">
    <citation type="submission" date="2022-08" db="EMBL/GenBank/DDBJ databases">
        <title>Draft genome sequencing of Roseisolibacter agri AW1220.</title>
        <authorList>
            <person name="Tobiishi Y."/>
            <person name="Tonouchi A."/>
        </authorList>
    </citation>
    <scope>NUCLEOTIDE SEQUENCE</scope>
    <source>
        <strain evidence="2">AW1220</strain>
    </source>
</reference>
<evidence type="ECO:0000256" key="1">
    <source>
        <dbReference type="SAM" id="SignalP"/>
    </source>
</evidence>
<dbReference type="RefSeq" id="WP_284352787.1">
    <property type="nucleotide sequence ID" value="NZ_BRXS01000009.1"/>
</dbReference>
<organism evidence="2 3">
    <name type="scientific">Roseisolibacter agri</name>
    <dbReference type="NCBI Taxonomy" id="2014610"/>
    <lineage>
        <taxon>Bacteria</taxon>
        <taxon>Pseudomonadati</taxon>
        <taxon>Gemmatimonadota</taxon>
        <taxon>Gemmatimonadia</taxon>
        <taxon>Gemmatimonadales</taxon>
        <taxon>Gemmatimonadaceae</taxon>
        <taxon>Roseisolibacter</taxon>
    </lineage>
</organism>
<dbReference type="AlphaFoldDB" id="A0AA37V4U9"/>
<comment type="caution">
    <text evidence="2">The sequence shown here is derived from an EMBL/GenBank/DDBJ whole genome shotgun (WGS) entry which is preliminary data.</text>
</comment>
<accession>A0AA37V4U9</accession>
<gene>
    <name evidence="2" type="ORF">rosag_49050</name>
</gene>
<feature type="signal peptide" evidence="1">
    <location>
        <begin position="1"/>
        <end position="22"/>
    </location>
</feature>
<proteinExistence type="predicted"/>
<sequence length="329" mass="34667">MPSAHRSLLARLAALLLVTACGGEPTPPPAPVARVEGLPALVALLPGDDTTLTVTAYDADGRRVDAPDVAWTMHSDVDVNPLSARFADGEGNGRTARGARQTVRALMAGGAYATLHAPGDTSRRELARVAFAVGRLAGTAAQTTMVYGRTTQLARLRPTVTWQFDPEVQLPRIGALTPEGRYTAPPAPPDTTWTVYPPRSSSQTIVGAPPLRTSVVATHRGVSEWVELRLVPAVWVVRSNGRSVYVPRGGAPDVSLAAAQAVGLMAWAEEPATGRLLSDAPTWVSPDTTLATVDAAGVLHFRRAGGGQLIARFPAYGLETRVPIIYEGP</sequence>